<protein>
    <submittedName>
        <fullName evidence="1">Uncharacterized protein</fullName>
    </submittedName>
</protein>
<gene>
    <name evidence="1" type="ORF">KDD93_01630</name>
</gene>
<comment type="caution">
    <text evidence="1">The sequence shown here is derived from an EMBL/GenBank/DDBJ whole genome shotgun (WGS) entry which is preliminary data.</text>
</comment>
<organism evidence="1 2">
    <name type="scientific">Campylobacter anatolicus</name>
    <dbReference type="NCBI Taxonomy" id="2829105"/>
    <lineage>
        <taxon>Bacteria</taxon>
        <taxon>Pseudomonadati</taxon>
        <taxon>Campylobacterota</taxon>
        <taxon>Epsilonproteobacteria</taxon>
        <taxon>Campylobacterales</taxon>
        <taxon>Campylobacteraceae</taxon>
        <taxon>Campylobacter</taxon>
    </lineage>
</organism>
<evidence type="ECO:0000313" key="2">
    <source>
        <dbReference type="Proteomes" id="UP000682951"/>
    </source>
</evidence>
<reference evidence="1 2" key="1">
    <citation type="submission" date="2021-04" db="EMBL/GenBank/DDBJ databases">
        <title>Molecular and phenotypic characterization and identification of bacterial isolates recovered from the Anatolian ground squirrels (Spermophilus xanthoprymnus) and which have the potential to form a new species in the Campylobacter genus.</title>
        <authorList>
            <person name="Aydin F."/>
            <person name="Abay S."/>
            <person name="Kayman T."/>
            <person name="Karakaya E."/>
            <person name="Mustak H.K."/>
            <person name="Mustak I.B."/>
            <person name="Bilgin N."/>
            <person name="Duzler A."/>
            <person name="Sahin O."/>
            <person name="Guran O."/>
            <person name="Saticioglu I.B."/>
        </authorList>
    </citation>
    <scope>NUCLEOTIDE SEQUENCE [LARGE SCALE GENOMIC DNA]</scope>
    <source>
        <strain evidence="2">faydin-G24</strain>
    </source>
</reference>
<dbReference type="EMBL" id="JAGSSW010000001">
    <property type="protein sequence ID" value="MBR8463272.1"/>
    <property type="molecule type" value="Genomic_DNA"/>
</dbReference>
<dbReference type="Proteomes" id="UP000682951">
    <property type="component" value="Unassembled WGS sequence"/>
</dbReference>
<evidence type="ECO:0000313" key="1">
    <source>
        <dbReference type="EMBL" id="MBR8463272.1"/>
    </source>
</evidence>
<dbReference type="RefSeq" id="WP_212141471.1">
    <property type="nucleotide sequence ID" value="NZ_JAGSSW010000001.1"/>
</dbReference>
<proteinExistence type="predicted"/>
<sequence length="277" mass="32757">MGENLAIIAQFDQYNKNPTDIAFATMKGQIYELYCYNHIVKTQKDVQILRAHFTQAQNFRNFSYSKSGKIYYRAAWITLAEFDILGIKDDEIYWWESTISKGSQQELKGEIARKFELLSKIFPDYKVRFSLILPQILNGYKDYPILELAEPDYEKYIGKYFKITPKASSGFSLRKFDAMAKRYDYIGDIISSSLKFYRLPSVQPKRVGIFCRYYDIRNMLNDRFGYYDITKAKFGEINIDGDKIYRNGEIMKHIKKTYKEVKIIRKMLKNGRINLDQ</sequence>
<keyword evidence="2" id="KW-1185">Reference proteome</keyword>
<name>A0ABS5HI59_9BACT</name>
<accession>A0ABS5HI59</accession>